<dbReference type="RefSeq" id="WP_179810060.1">
    <property type="nucleotide sequence ID" value="NZ_JACCHL010000001.1"/>
</dbReference>
<comment type="caution">
    <text evidence="1">The sequence shown here is derived from an EMBL/GenBank/DDBJ whole genome shotgun (WGS) entry which is preliminary data.</text>
</comment>
<dbReference type="Proteomes" id="UP000584931">
    <property type="component" value="Unassembled WGS sequence"/>
</dbReference>
<protein>
    <submittedName>
        <fullName evidence="1">Uncharacterized protein</fullName>
    </submittedName>
</protein>
<name>A0A7Y9XBM4_9ACTN</name>
<accession>A0A7Y9XBM4</accession>
<evidence type="ECO:0000313" key="2">
    <source>
        <dbReference type="Proteomes" id="UP000584931"/>
    </source>
</evidence>
<evidence type="ECO:0000313" key="1">
    <source>
        <dbReference type="EMBL" id="NYH52794.1"/>
    </source>
</evidence>
<sequence>MTAALFVLISLGVLTGLWWLFFAGIRADMDAIAEINARRARRDKARKESR</sequence>
<gene>
    <name evidence="1" type="ORF">HNR06_002383</name>
</gene>
<dbReference type="AlphaFoldDB" id="A0A7Y9XBM4"/>
<reference evidence="1 2" key="1">
    <citation type="submission" date="2020-07" db="EMBL/GenBank/DDBJ databases">
        <title>Sequencing the genomes of 1000 actinobacteria strains.</title>
        <authorList>
            <person name="Klenk H.-P."/>
        </authorList>
    </citation>
    <scope>NUCLEOTIDE SEQUENCE [LARGE SCALE GENOMIC DNA]</scope>
    <source>
        <strain evidence="1 2">DSM 45278</strain>
    </source>
</reference>
<dbReference type="EMBL" id="JACCHL010000001">
    <property type="protein sequence ID" value="NYH52794.1"/>
    <property type="molecule type" value="Genomic_DNA"/>
</dbReference>
<organism evidence="1 2">
    <name type="scientific">Nocardiopsis sinuspersici</name>
    <dbReference type="NCBI Taxonomy" id="501010"/>
    <lineage>
        <taxon>Bacteria</taxon>
        <taxon>Bacillati</taxon>
        <taxon>Actinomycetota</taxon>
        <taxon>Actinomycetes</taxon>
        <taxon>Streptosporangiales</taxon>
        <taxon>Nocardiopsidaceae</taxon>
        <taxon>Nocardiopsis</taxon>
    </lineage>
</organism>
<proteinExistence type="predicted"/>